<evidence type="ECO:0000313" key="1">
    <source>
        <dbReference type="EMBL" id="KAJ4148159.1"/>
    </source>
</evidence>
<dbReference type="EMBL" id="JAJHUN010000010">
    <property type="protein sequence ID" value="KAJ4148159.1"/>
    <property type="molecule type" value="Genomic_DNA"/>
</dbReference>
<dbReference type="RefSeq" id="XP_056051100.1">
    <property type="nucleotide sequence ID" value="XM_056194130.1"/>
</dbReference>
<gene>
    <name evidence="1" type="ORF">LMH87_002641</name>
</gene>
<dbReference type="GeneID" id="80889800"/>
<dbReference type="PANTHER" id="PTHR47098:SF1">
    <property type="entry name" value="PFKB FAMILY CARBOHYDRATE KINASE SUPERFAMILY (AFU_ORTHOLOGUE AFUA_4G09500)"/>
    <property type="match status" value="1"/>
</dbReference>
<dbReference type="PANTHER" id="PTHR47098">
    <property type="entry name" value="PROTEIN MAK32"/>
    <property type="match status" value="1"/>
</dbReference>
<dbReference type="Proteomes" id="UP001144673">
    <property type="component" value="Chromosome 3"/>
</dbReference>
<reference evidence="1" key="1">
    <citation type="journal article" date="2023" name="Access Microbiol">
        <title>De-novo genome assembly for Akanthomyces muscarius, a biocontrol agent of insect agricultural pests.</title>
        <authorList>
            <person name="Erdos Z."/>
            <person name="Studholme D.J."/>
            <person name="Raymond B."/>
            <person name="Sharma M."/>
        </authorList>
    </citation>
    <scope>NUCLEOTIDE SEQUENCE</scope>
    <source>
        <strain evidence="1">Ve6</strain>
    </source>
</reference>
<accession>A0A9W8Q840</accession>
<comment type="caution">
    <text evidence="1">The sequence shown here is derived from an EMBL/GenBank/DDBJ whole genome shotgun (WGS) entry which is preliminary data.</text>
</comment>
<keyword evidence="2" id="KW-1185">Reference proteome</keyword>
<sequence>MGQLLSTQAIEHKDPLFVSLGMTVLDELHFSSRAALSDVPGGSGLYATLGARLMDSTAGAIIIAGNDFPNALMKRIMQWDMMLLVKKLPDSPCTRGFVQYKDEESCQRIFRYLTAQLQPRPADLEKSELLGSQSFHLLAGPALLQEMVTSLLSLRRDSGKNERPLLAWEPAPASCKKELLDEHIQACRAPESIGHRLSTSPHHPASQIPLAQGIPSSGGLLWGGCEQEM</sequence>
<dbReference type="Gene3D" id="3.40.1190.20">
    <property type="match status" value="1"/>
</dbReference>
<dbReference type="AlphaFoldDB" id="A0A9W8Q840"/>
<dbReference type="KEGG" id="amus:LMH87_002641"/>
<protein>
    <submittedName>
        <fullName evidence="1">Uncharacterized protein</fullName>
    </submittedName>
</protein>
<organism evidence="1 2">
    <name type="scientific">Akanthomyces muscarius</name>
    <name type="common">Entomopathogenic fungus</name>
    <name type="synonym">Lecanicillium muscarium</name>
    <dbReference type="NCBI Taxonomy" id="2231603"/>
    <lineage>
        <taxon>Eukaryota</taxon>
        <taxon>Fungi</taxon>
        <taxon>Dikarya</taxon>
        <taxon>Ascomycota</taxon>
        <taxon>Pezizomycotina</taxon>
        <taxon>Sordariomycetes</taxon>
        <taxon>Hypocreomycetidae</taxon>
        <taxon>Hypocreales</taxon>
        <taxon>Cordycipitaceae</taxon>
        <taxon>Akanthomyces</taxon>
    </lineage>
</organism>
<dbReference type="InterPro" id="IPR029056">
    <property type="entry name" value="Ribokinase-like"/>
</dbReference>
<evidence type="ECO:0000313" key="2">
    <source>
        <dbReference type="Proteomes" id="UP001144673"/>
    </source>
</evidence>
<proteinExistence type="predicted"/>
<dbReference type="SUPFAM" id="SSF53613">
    <property type="entry name" value="Ribokinase-like"/>
    <property type="match status" value="1"/>
</dbReference>
<name>A0A9W8Q840_AKAMU</name>